<dbReference type="PANTHER" id="PTHR43800:SF1">
    <property type="entry name" value="PEPTIDYL-LYSINE N-ACETYLTRANSFERASE YJAB"/>
    <property type="match status" value="1"/>
</dbReference>
<dbReference type="PANTHER" id="PTHR43800">
    <property type="entry name" value="PEPTIDYL-LYSINE N-ACETYLTRANSFERASE YJAB"/>
    <property type="match status" value="1"/>
</dbReference>
<gene>
    <name evidence="5" type="ORF">HOP40_17870</name>
</gene>
<reference evidence="5 6" key="1">
    <citation type="submission" date="2020-05" db="EMBL/GenBank/DDBJ databases">
        <authorList>
            <person name="Mo P."/>
        </authorList>
    </citation>
    <scope>NUCLEOTIDE SEQUENCE [LARGE SCALE GENOMIC DNA]</scope>
    <source>
        <strain evidence="5 6">Gen01</strain>
    </source>
</reference>
<keyword evidence="1 5" id="KW-0808">Transferase</keyword>
<evidence type="ECO:0000256" key="1">
    <source>
        <dbReference type="ARBA" id="ARBA00022679"/>
    </source>
</evidence>
<dbReference type="CDD" id="cd04301">
    <property type="entry name" value="NAT_SF"/>
    <property type="match status" value="1"/>
</dbReference>
<sequence length="182" mass="19533">MPRFQHEDLTGSSPGTAKRLDGPGTLVAVDDGTTLRPAADGDRPALLRIWRRAVEATHGFLTPADVDEIEEQVRAAALPALALTVAQRSDGALLGWVGVHGDRRARAVRVEALFVDPAAHRLGVGTALLGAATPAMGRVELDVNEQNPSALAFYERHGFVRVGRSERDGEGRPFPLLHLRRG</sequence>
<evidence type="ECO:0000313" key="5">
    <source>
        <dbReference type="EMBL" id="QJY47447.1"/>
    </source>
</evidence>
<protein>
    <submittedName>
        <fullName evidence="5">GNAT family N-acetyltransferase</fullName>
    </submittedName>
</protein>
<dbReference type="Gene3D" id="3.40.630.30">
    <property type="match status" value="1"/>
</dbReference>
<dbReference type="GO" id="GO:0016747">
    <property type="term" value="F:acyltransferase activity, transferring groups other than amino-acyl groups"/>
    <property type="evidence" value="ECO:0007669"/>
    <property type="project" value="InterPro"/>
</dbReference>
<name>A0A6M6JKH0_9PSEU</name>
<keyword evidence="6" id="KW-1185">Reference proteome</keyword>
<organism evidence="5 6">
    <name type="scientific">Pseudonocardia broussonetiae</name>
    <dbReference type="NCBI Taxonomy" id="2736640"/>
    <lineage>
        <taxon>Bacteria</taxon>
        <taxon>Bacillati</taxon>
        <taxon>Actinomycetota</taxon>
        <taxon>Actinomycetes</taxon>
        <taxon>Pseudonocardiales</taxon>
        <taxon>Pseudonocardiaceae</taxon>
        <taxon>Pseudonocardia</taxon>
    </lineage>
</organism>
<dbReference type="InterPro" id="IPR016181">
    <property type="entry name" value="Acyl_CoA_acyltransferase"/>
</dbReference>
<feature type="domain" description="N-acetyltransferase" evidence="4">
    <location>
        <begin position="33"/>
        <end position="181"/>
    </location>
</feature>
<evidence type="ECO:0000313" key="6">
    <source>
        <dbReference type="Proteomes" id="UP000505377"/>
    </source>
</evidence>
<dbReference type="SUPFAM" id="SSF55729">
    <property type="entry name" value="Acyl-CoA N-acyltransferases (Nat)"/>
    <property type="match status" value="1"/>
</dbReference>
<dbReference type="InterPro" id="IPR000182">
    <property type="entry name" value="GNAT_dom"/>
</dbReference>
<feature type="region of interest" description="Disordered" evidence="3">
    <location>
        <begin position="1"/>
        <end position="23"/>
    </location>
</feature>
<proteinExistence type="predicted"/>
<dbReference type="Proteomes" id="UP000505377">
    <property type="component" value="Chromosome"/>
</dbReference>
<dbReference type="EMBL" id="CP053564">
    <property type="protein sequence ID" value="QJY47447.1"/>
    <property type="molecule type" value="Genomic_DNA"/>
</dbReference>
<dbReference type="KEGG" id="pbro:HOP40_17870"/>
<dbReference type="PROSITE" id="PS51186">
    <property type="entry name" value="GNAT"/>
    <property type="match status" value="1"/>
</dbReference>
<dbReference type="AlphaFoldDB" id="A0A6M6JKH0"/>
<dbReference type="Pfam" id="PF13673">
    <property type="entry name" value="Acetyltransf_10"/>
    <property type="match status" value="1"/>
</dbReference>
<accession>A0A6M6JKH0</accession>
<evidence type="ECO:0000256" key="2">
    <source>
        <dbReference type="ARBA" id="ARBA00023315"/>
    </source>
</evidence>
<evidence type="ECO:0000256" key="3">
    <source>
        <dbReference type="SAM" id="MobiDB-lite"/>
    </source>
</evidence>
<keyword evidence="2" id="KW-0012">Acyltransferase</keyword>
<evidence type="ECO:0000259" key="4">
    <source>
        <dbReference type="PROSITE" id="PS51186"/>
    </source>
</evidence>